<comment type="subcellular location">
    <subcellularLocation>
        <location evidence="1">Membrane</location>
        <topology evidence="1">Multi-pass membrane protein</topology>
    </subcellularLocation>
</comment>
<dbReference type="Proteomes" id="UP000006437">
    <property type="component" value="Unassembled WGS sequence"/>
</dbReference>
<evidence type="ECO:0000259" key="6">
    <source>
        <dbReference type="Pfam" id="PF01794"/>
    </source>
</evidence>
<sequence length="214" mass="24950">MLIAVNFSDILRKNNKIFYGVAYLITIVDLVYRNFSMAVPQTMPNILRIIEKPLSMGALSGAIFVVVMYTGALDNRKNYTKKLMSVRAELSILGCIFFLAHTIPYCIQFFKTIDKVDMSSAFSIISVLTILAIIIMLPLWITSYKNIRKKIKVKTWKNLQKSAYVMYLLIYLHISVLFLLWTKKYDKFILYTLIFGIYAVLRIRKYIIQNKKKK</sequence>
<dbReference type="Proteomes" id="UP000003379">
    <property type="component" value="Unassembled WGS sequence"/>
</dbReference>
<evidence type="ECO:0000256" key="4">
    <source>
        <dbReference type="ARBA" id="ARBA00023136"/>
    </source>
</evidence>
<feature type="transmembrane region" description="Helical" evidence="5">
    <location>
        <begin position="122"/>
        <end position="142"/>
    </location>
</feature>
<accession>G9XFM3</accession>
<dbReference type="GO" id="GO:0016020">
    <property type="term" value="C:membrane"/>
    <property type="evidence" value="ECO:0007669"/>
    <property type="project" value="UniProtKB-SubCell"/>
</dbReference>
<evidence type="ECO:0000256" key="2">
    <source>
        <dbReference type="ARBA" id="ARBA00022692"/>
    </source>
</evidence>
<dbReference type="EMBL" id="AFZE01000031">
    <property type="protein sequence ID" value="EHL14476.1"/>
    <property type="molecule type" value="Genomic_DNA"/>
</dbReference>
<dbReference type="InterPro" id="IPR013130">
    <property type="entry name" value="Fe3_Rdtase_TM_dom"/>
</dbReference>
<dbReference type="BioCyc" id="EBAC796937-HMP:GMGH-2221-MONOMER"/>
<proteinExistence type="predicted"/>
<feature type="transmembrane region" description="Helical" evidence="5">
    <location>
        <begin position="17"/>
        <end position="35"/>
    </location>
</feature>
<feature type="transmembrane region" description="Helical" evidence="5">
    <location>
        <begin position="188"/>
        <end position="204"/>
    </location>
</feature>
<dbReference type="Pfam" id="PF01794">
    <property type="entry name" value="Ferric_reduct"/>
    <property type="match status" value="1"/>
</dbReference>
<feature type="transmembrane region" description="Helical" evidence="5">
    <location>
        <begin position="55"/>
        <end position="72"/>
    </location>
</feature>
<evidence type="ECO:0000313" key="10">
    <source>
        <dbReference type="Proteomes" id="UP000006437"/>
    </source>
</evidence>
<evidence type="ECO:0000256" key="5">
    <source>
        <dbReference type="SAM" id="Phobius"/>
    </source>
</evidence>
<name>G9X1E9_9FIRM</name>
<keyword evidence="2 5" id="KW-0812">Transmembrane</keyword>
<reference evidence="8 9" key="2">
    <citation type="submission" date="2011-08" db="EMBL/GenBank/DDBJ databases">
        <title>The Genome Sequence of Eubacteriaceae bacterium CM5.</title>
        <authorList>
            <consortium name="The Broad Institute Genome Sequencing Platform"/>
            <person name="Earl A."/>
            <person name="Ward D."/>
            <person name="Feldgarden M."/>
            <person name="Gevers D."/>
            <person name="Sizova M."/>
            <person name="Hazen A."/>
            <person name="Epstein S."/>
            <person name="Young S.K."/>
            <person name="Zeng Q."/>
            <person name="Gargeya S."/>
            <person name="Fitzgerald M."/>
            <person name="Haas B."/>
            <person name="Abouelleil A."/>
            <person name="Alvarado L."/>
            <person name="Arachchi H.M."/>
            <person name="Berlin A."/>
            <person name="Brown A."/>
            <person name="Chapman S.B."/>
            <person name="Chen Z."/>
            <person name="Dunbar C."/>
            <person name="Freedman E."/>
            <person name="Gearin G."/>
            <person name="Gellesch M."/>
            <person name="Goldberg J."/>
            <person name="Griggs A."/>
            <person name="Gujja S."/>
            <person name="Heiman D."/>
            <person name="Howarth C."/>
            <person name="Larson L."/>
            <person name="Lui A."/>
            <person name="MacDonald P.J.P."/>
            <person name="Montmayeur A."/>
            <person name="Murphy C."/>
            <person name="Neiman D."/>
            <person name="Pearson M."/>
            <person name="Priest M."/>
            <person name="Roberts A."/>
            <person name="Saif S."/>
            <person name="Shea T."/>
            <person name="Shenoy N."/>
            <person name="Sisk P."/>
            <person name="Stolte C."/>
            <person name="Sykes S."/>
            <person name="Wortman J."/>
            <person name="Nusbaum C."/>
            <person name="Birren B."/>
        </authorList>
    </citation>
    <scope>NUCLEOTIDE SEQUENCE [LARGE SCALE GENOMIC DNA]</scope>
    <source>
        <strain evidence="8 9">CM5</strain>
    </source>
</reference>
<feature type="domain" description="Ferric oxidoreductase" evidence="6">
    <location>
        <begin position="80"/>
        <end position="170"/>
    </location>
</feature>
<evidence type="ECO:0000256" key="3">
    <source>
        <dbReference type="ARBA" id="ARBA00022989"/>
    </source>
</evidence>
<dbReference type="STRING" id="796937.HMPREF9630_01977"/>
<comment type="caution">
    <text evidence="7">The sequence shown here is derived from an EMBL/GenBank/DDBJ whole genome shotgun (WGS) entry which is preliminary data.</text>
</comment>
<feature type="transmembrane region" description="Helical" evidence="5">
    <location>
        <begin position="163"/>
        <end position="182"/>
    </location>
</feature>
<dbReference type="HOGENOM" id="CLU_100156_0_0_9"/>
<evidence type="ECO:0000256" key="1">
    <source>
        <dbReference type="ARBA" id="ARBA00004141"/>
    </source>
</evidence>
<evidence type="ECO:0000313" key="7">
    <source>
        <dbReference type="EMBL" id="EHL14476.1"/>
    </source>
</evidence>
<keyword evidence="3 5" id="KW-1133">Transmembrane helix</keyword>
<gene>
    <name evidence="8" type="ORF">HMPREF9628_02274</name>
    <name evidence="7" type="ORF">HMPREF9629_02193</name>
</gene>
<dbReference type="EMBL" id="AFZG01000078">
    <property type="protein sequence ID" value="EHL16321.1"/>
    <property type="molecule type" value="Genomic_DNA"/>
</dbReference>
<evidence type="ECO:0000313" key="9">
    <source>
        <dbReference type="Proteomes" id="UP000003379"/>
    </source>
</evidence>
<feature type="transmembrane region" description="Helical" evidence="5">
    <location>
        <begin position="92"/>
        <end position="110"/>
    </location>
</feature>
<evidence type="ECO:0000313" key="8">
    <source>
        <dbReference type="EMBL" id="EHL16321.1"/>
    </source>
</evidence>
<reference evidence="7 10" key="1">
    <citation type="submission" date="2011-08" db="EMBL/GenBank/DDBJ databases">
        <title>The Genome Sequence of Eubacteriaceae bacterium ACC19a.</title>
        <authorList>
            <consortium name="The Broad Institute Genome Sequencing Platform"/>
            <person name="Earl A."/>
            <person name="Ward D."/>
            <person name="Feldgarden M."/>
            <person name="Gevers D."/>
            <person name="Sizova M."/>
            <person name="Hazen A."/>
            <person name="Epstein S."/>
            <person name="Young S.K."/>
            <person name="Zeng Q."/>
            <person name="Gargeya S."/>
            <person name="Fitzgerald M."/>
            <person name="Haas B."/>
            <person name="Abouelleil A."/>
            <person name="Alvarado L."/>
            <person name="Arachchi H.M."/>
            <person name="Berlin A."/>
            <person name="Brown A."/>
            <person name="Chapman S.B."/>
            <person name="Chen Z."/>
            <person name="Dunbar C."/>
            <person name="Freedman E."/>
            <person name="Gearin G."/>
            <person name="Gellesch M."/>
            <person name="Goldberg J."/>
            <person name="Griggs A."/>
            <person name="Gujja S."/>
            <person name="Heiman D."/>
            <person name="Howarth C."/>
            <person name="Larson L."/>
            <person name="Lui A."/>
            <person name="MacDonald P.J.P."/>
            <person name="Montmayeur A."/>
            <person name="Murphy C."/>
            <person name="Neiman D."/>
            <person name="Pearson M."/>
            <person name="Priest M."/>
            <person name="Roberts A."/>
            <person name="Saif S."/>
            <person name="Shea T."/>
            <person name="Shenoy N."/>
            <person name="Sisk P."/>
            <person name="Stolte C."/>
            <person name="Sykes S."/>
            <person name="Wortman J."/>
            <person name="Nusbaum C."/>
            <person name="Birren B."/>
        </authorList>
    </citation>
    <scope>NUCLEOTIDE SEQUENCE [LARGE SCALE GENOMIC DNA]</scope>
    <source>
        <strain evidence="7 10">ACC19a</strain>
    </source>
</reference>
<keyword evidence="4 5" id="KW-0472">Membrane</keyword>
<accession>G9X1E9</accession>
<protein>
    <recommendedName>
        <fullName evidence="6">Ferric oxidoreductase domain-containing protein</fullName>
    </recommendedName>
</protein>
<organism evidence="7 10">
    <name type="scientific">Peptoanaerobacter stomatis</name>
    <dbReference type="NCBI Taxonomy" id="796937"/>
    <lineage>
        <taxon>Bacteria</taxon>
        <taxon>Bacillati</taxon>
        <taxon>Bacillota</taxon>
        <taxon>Clostridia</taxon>
        <taxon>Peptostreptococcales</taxon>
        <taxon>Filifactoraceae</taxon>
        <taxon>Peptoanaerobacter</taxon>
    </lineage>
</organism>
<dbReference type="AlphaFoldDB" id="G9X1E9"/>